<dbReference type="InterPro" id="IPR011330">
    <property type="entry name" value="Glyco_hydro/deAcase_b/a-brl"/>
</dbReference>
<keyword evidence="15" id="KW-0119">Carbohydrate metabolism</keyword>
<dbReference type="Proteomes" id="UP000198372">
    <property type="component" value="Unassembled WGS sequence"/>
</dbReference>
<evidence type="ECO:0000256" key="5">
    <source>
        <dbReference type="ARBA" id="ARBA00022475"/>
    </source>
</evidence>
<comment type="cofactor">
    <cofactor evidence="1">
        <name>Co(2+)</name>
        <dbReference type="ChEBI" id="CHEBI:48828"/>
    </cofactor>
</comment>
<dbReference type="InterPro" id="IPR050248">
    <property type="entry name" value="Polysacc_deacetylase_ArnD"/>
</dbReference>
<evidence type="ECO:0000256" key="6">
    <source>
        <dbReference type="ARBA" id="ARBA00022512"/>
    </source>
</evidence>
<dbReference type="PANTHER" id="PTHR10587:SF98">
    <property type="entry name" value="CHITIN DEACETYLASE"/>
    <property type="match status" value="1"/>
</dbReference>
<evidence type="ECO:0000259" key="24">
    <source>
        <dbReference type="PROSITE" id="PS51677"/>
    </source>
</evidence>
<evidence type="ECO:0000256" key="11">
    <source>
        <dbReference type="ARBA" id="ARBA00022801"/>
    </source>
</evidence>
<proteinExistence type="inferred from homology"/>
<dbReference type="OrthoDB" id="407355at2759"/>
<feature type="region of interest" description="Disordered" evidence="22">
    <location>
        <begin position="416"/>
        <end position="459"/>
    </location>
</feature>
<accession>A0A238FCH7</accession>
<evidence type="ECO:0000256" key="20">
    <source>
        <dbReference type="ARBA" id="ARBA00024056"/>
    </source>
</evidence>
<evidence type="ECO:0000256" key="15">
    <source>
        <dbReference type="ARBA" id="ARBA00023277"/>
    </source>
</evidence>
<keyword evidence="18" id="KW-0961">Cell wall biogenesis/degradation</keyword>
<evidence type="ECO:0000256" key="19">
    <source>
        <dbReference type="ARBA" id="ARBA00023326"/>
    </source>
</evidence>
<keyword evidence="7" id="KW-0964">Secreted</keyword>
<evidence type="ECO:0000256" key="7">
    <source>
        <dbReference type="ARBA" id="ARBA00022525"/>
    </source>
</evidence>
<comment type="subcellular location">
    <subcellularLocation>
        <location evidence="3">Cell membrane</location>
        <topology evidence="3">Lipid-anchor</topology>
        <topology evidence="3">GPI-anchor</topology>
    </subcellularLocation>
    <subcellularLocation>
        <location evidence="2">Secreted</location>
        <location evidence="2">Cell wall</location>
    </subcellularLocation>
</comment>
<evidence type="ECO:0000256" key="16">
    <source>
        <dbReference type="ARBA" id="ARBA00023285"/>
    </source>
</evidence>
<dbReference type="EMBL" id="FMSP01000007">
    <property type="protein sequence ID" value="SCV71530.1"/>
    <property type="molecule type" value="Genomic_DNA"/>
</dbReference>
<dbReference type="CDD" id="cd10952">
    <property type="entry name" value="CE4_MrCDA_like"/>
    <property type="match status" value="1"/>
</dbReference>
<feature type="domain" description="NodB homology" evidence="24">
    <location>
        <begin position="153"/>
        <end position="347"/>
    </location>
</feature>
<keyword evidence="6" id="KW-0134">Cell wall</keyword>
<evidence type="ECO:0000256" key="18">
    <source>
        <dbReference type="ARBA" id="ARBA00023316"/>
    </source>
</evidence>
<gene>
    <name evidence="25" type="ORF">BQ2448_3118</name>
</gene>
<feature type="signal peptide" evidence="23">
    <location>
        <begin position="1"/>
        <end position="22"/>
    </location>
</feature>
<evidence type="ECO:0000256" key="22">
    <source>
        <dbReference type="SAM" id="MobiDB-lite"/>
    </source>
</evidence>
<evidence type="ECO:0000256" key="21">
    <source>
        <dbReference type="ARBA" id="ARBA00048494"/>
    </source>
</evidence>
<dbReference type="STRING" id="269621.A0A238FCH7"/>
<evidence type="ECO:0000256" key="4">
    <source>
        <dbReference type="ARBA" id="ARBA00010973"/>
    </source>
</evidence>
<evidence type="ECO:0000256" key="17">
    <source>
        <dbReference type="ARBA" id="ARBA00023288"/>
    </source>
</evidence>
<dbReference type="GO" id="GO:0046872">
    <property type="term" value="F:metal ion binding"/>
    <property type="evidence" value="ECO:0007669"/>
    <property type="project" value="UniProtKB-KW"/>
</dbReference>
<protein>
    <recommendedName>
        <fullName evidence="20">chitin deacetylase</fullName>
        <ecNumber evidence="20">3.5.1.41</ecNumber>
    </recommendedName>
</protein>
<dbReference type="GO" id="GO:0009272">
    <property type="term" value="P:fungal-type cell wall biogenesis"/>
    <property type="evidence" value="ECO:0007669"/>
    <property type="project" value="UniProtKB-ARBA"/>
</dbReference>
<keyword evidence="19" id="KW-0624">Polysaccharide degradation</keyword>
<keyword evidence="11" id="KW-0378">Hydrolase</keyword>
<dbReference type="EC" id="3.5.1.41" evidence="20"/>
<keyword evidence="14" id="KW-0325">Glycoprotein</keyword>
<sequence>MRFDTLALTTSAVASIVASASAACADFEILRRNSPSLRARGPTSEQDAAKETLAEECKYYNFAPVTTLFGNGGFPVLWETANLSKASTEDKALFTALNSSIPNIAPRGTRAGDFSGVTYSMATDPDCWWTSTLCTKPKIAALQPDIIRCPEPETWGFTLDDGECPNCSHNAFYDFLYEQKQKATLFYIGSNVVDWPYEAQRGLDDGHEICAHTWSHPYMTALTNEEVFSELYYSMKAIKAVIGVTVRCWRPPYGDVDDRVRYIAQALGLTTVVWADNTFDYDIGTLGVATIEANYNAILAEQSNGTFATQGTIVLTHELNNGTMSESKSFLPKIQSQFKAVVPIAVCHNNSQPYVETDYTYPNFAQFTSGTTSISLATATATSAPSLSLTLSTGQTGSLIVPLSYSVAHAANDAAATTTGSGSGSSATATGSSDNGSRTSARSTSSATSTARSSAPQRLSSPGVGYLMGSLTLGAVVVDALLV</sequence>
<keyword evidence="5" id="KW-1003">Cell membrane</keyword>
<dbReference type="GO" id="GO:0004099">
    <property type="term" value="F:chitin deacetylase activity"/>
    <property type="evidence" value="ECO:0007669"/>
    <property type="project" value="UniProtKB-EC"/>
</dbReference>
<dbReference type="Gene3D" id="3.20.20.370">
    <property type="entry name" value="Glycoside hydrolase/deacetylase"/>
    <property type="match status" value="1"/>
</dbReference>
<evidence type="ECO:0000256" key="2">
    <source>
        <dbReference type="ARBA" id="ARBA00004191"/>
    </source>
</evidence>
<evidence type="ECO:0000256" key="8">
    <source>
        <dbReference type="ARBA" id="ARBA00022622"/>
    </source>
</evidence>
<dbReference type="GO" id="GO:0098552">
    <property type="term" value="C:side of membrane"/>
    <property type="evidence" value="ECO:0007669"/>
    <property type="project" value="UniProtKB-KW"/>
</dbReference>
<organism evidence="25 26">
    <name type="scientific">Microbotryum intermedium</name>
    <dbReference type="NCBI Taxonomy" id="269621"/>
    <lineage>
        <taxon>Eukaryota</taxon>
        <taxon>Fungi</taxon>
        <taxon>Dikarya</taxon>
        <taxon>Basidiomycota</taxon>
        <taxon>Pucciniomycotina</taxon>
        <taxon>Microbotryomycetes</taxon>
        <taxon>Microbotryales</taxon>
        <taxon>Microbotryaceae</taxon>
        <taxon>Microbotryum</taxon>
    </lineage>
</organism>
<feature type="chain" id="PRO_5012375970" description="chitin deacetylase" evidence="23">
    <location>
        <begin position="23"/>
        <end position="483"/>
    </location>
</feature>
<keyword evidence="26" id="KW-1185">Reference proteome</keyword>
<dbReference type="AlphaFoldDB" id="A0A238FCH7"/>
<dbReference type="GO" id="GO:0000272">
    <property type="term" value="P:polysaccharide catabolic process"/>
    <property type="evidence" value="ECO:0007669"/>
    <property type="project" value="UniProtKB-KW"/>
</dbReference>
<dbReference type="PROSITE" id="PS51677">
    <property type="entry name" value="NODB"/>
    <property type="match status" value="1"/>
</dbReference>
<keyword evidence="8" id="KW-0336">GPI-anchor</keyword>
<evidence type="ECO:0000256" key="10">
    <source>
        <dbReference type="ARBA" id="ARBA00022729"/>
    </source>
</evidence>
<evidence type="ECO:0000313" key="25">
    <source>
        <dbReference type="EMBL" id="SCV71530.1"/>
    </source>
</evidence>
<evidence type="ECO:0000256" key="14">
    <source>
        <dbReference type="ARBA" id="ARBA00023180"/>
    </source>
</evidence>
<dbReference type="Pfam" id="PF01522">
    <property type="entry name" value="Polysacc_deac_1"/>
    <property type="match status" value="1"/>
</dbReference>
<evidence type="ECO:0000256" key="12">
    <source>
        <dbReference type="ARBA" id="ARBA00023024"/>
    </source>
</evidence>
<keyword evidence="13" id="KW-0472">Membrane</keyword>
<keyword evidence="16" id="KW-0170">Cobalt</keyword>
<keyword evidence="9" id="KW-0479">Metal-binding</keyword>
<name>A0A238FCH7_9BASI</name>
<dbReference type="GO" id="GO:0005886">
    <property type="term" value="C:plasma membrane"/>
    <property type="evidence" value="ECO:0007669"/>
    <property type="project" value="UniProtKB-SubCell"/>
</dbReference>
<keyword evidence="10 23" id="KW-0732">Signal</keyword>
<dbReference type="GO" id="GO:0071555">
    <property type="term" value="P:cell wall organization"/>
    <property type="evidence" value="ECO:0007669"/>
    <property type="project" value="UniProtKB-KW"/>
</dbReference>
<evidence type="ECO:0000256" key="9">
    <source>
        <dbReference type="ARBA" id="ARBA00022723"/>
    </source>
</evidence>
<dbReference type="SUPFAM" id="SSF88713">
    <property type="entry name" value="Glycoside hydrolase/deacetylase"/>
    <property type="match status" value="1"/>
</dbReference>
<feature type="compositionally biased region" description="Low complexity" evidence="22">
    <location>
        <begin position="416"/>
        <end position="455"/>
    </location>
</feature>
<dbReference type="InterPro" id="IPR002509">
    <property type="entry name" value="NODB_dom"/>
</dbReference>
<evidence type="ECO:0000256" key="23">
    <source>
        <dbReference type="SAM" id="SignalP"/>
    </source>
</evidence>
<comment type="similarity">
    <text evidence="4">Belongs to the polysaccharide deacetylase family.</text>
</comment>
<reference evidence="26" key="1">
    <citation type="submission" date="2016-09" db="EMBL/GenBank/DDBJ databases">
        <authorList>
            <person name="Jeantristanb JTB J.-T."/>
            <person name="Ricardo R."/>
        </authorList>
    </citation>
    <scope>NUCLEOTIDE SEQUENCE [LARGE SCALE GENOMIC DNA]</scope>
</reference>
<evidence type="ECO:0000256" key="3">
    <source>
        <dbReference type="ARBA" id="ARBA00004609"/>
    </source>
</evidence>
<dbReference type="GO" id="GO:0006032">
    <property type="term" value="P:chitin catabolic process"/>
    <property type="evidence" value="ECO:0007669"/>
    <property type="project" value="UniProtKB-KW"/>
</dbReference>
<dbReference type="PROSITE" id="PS51257">
    <property type="entry name" value="PROKAR_LIPOPROTEIN"/>
    <property type="match status" value="1"/>
</dbReference>
<keyword evidence="17" id="KW-0449">Lipoprotein</keyword>
<dbReference type="PANTHER" id="PTHR10587">
    <property type="entry name" value="GLYCOSYL TRANSFERASE-RELATED"/>
    <property type="match status" value="1"/>
</dbReference>
<keyword evidence="12" id="KW-0146">Chitin degradation</keyword>
<comment type="catalytic activity">
    <reaction evidence="21">
        <text>[(1-&gt;4)-N-acetyl-beta-D-glucosaminyl](n) + n H2O = chitosan + n acetate</text>
        <dbReference type="Rhea" id="RHEA:10464"/>
        <dbReference type="Rhea" id="RHEA-COMP:9593"/>
        <dbReference type="Rhea" id="RHEA-COMP:9597"/>
        <dbReference type="ChEBI" id="CHEBI:15377"/>
        <dbReference type="ChEBI" id="CHEBI:17029"/>
        <dbReference type="ChEBI" id="CHEBI:30089"/>
        <dbReference type="ChEBI" id="CHEBI:57704"/>
        <dbReference type="EC" id="3.5.1.41"/>
    </reaction>
    <physiologicalReaction direction="left-to-right" evidence="21">
        <dbReference type="Rhea" id="RHEA:10465"/>
    </physiologicalReaction>
</comment>
<evidence type="ECO:0000313" key="26">
    <source>
        <dbReference type="Proteomes" id="UP000198372"/>
    </source>
</evidence>
<evidence type="ECO:0000256" key="1">
    <source>
        <dbReference type="ARBA" id="ARBA00001941"/>
    </source>
</evidence>
<dbReference type="FunFam" id="3.20.20.370:FF:000004">
    <property type="entry name" value="Related to Chitin deacetylase"/>
    <property type="match status" value="1"/>
</dbReference>
<evidence type="ECO:0000256" key="13">
    <source>
        <dbReference type="ARBA" id="ARBA00023136"/>
    </source>
</evidence>